<name>A0A4U7APV4_9PEZI</name>
<evidence type="ECO:0000256" key="1">
    <source>
        <dbReference type="SAM" id="Coils"/>
    </source>
</evidence>
<dbReference type="EMBL" id="PTQR01000099">
    <property type="protein sequence ID" value="TKX20198.1"/>
    <property type="molecule type" value="Genomic_DNA"/>
</dbReference>
<protein>
    <submittedName>
        <fullName evidence="3">Uncharacterized protein</fullName>
    </submittedName>
</protein>
<dbReference type="AlphaFoldDB" id="A0A4U7APV4"/>
<proteinExistence type="predicted"/>
<sequence>MNGETNREGQRLYEHFFGVASPELGDNLDLDGDLGLGEPPSVQHVLRTPSLGRSEHGALAPDRPALTVDTAAQVQAEQPRVHLSTGAQSQIQQPAVSTGAQAEARQQAMLADIIARVNRLEEENRAMREERATAQAASPFSSPLTVGNVFHSVFPGADLPHTHQKSGGKRKSRADSEEEVVKEKKRKGSGDDDVDREEGNTAKRIKDKKKSKKTKSGTVENPPKTPVKRGQSLGLHSIPNPAGTDNVTPRSSPLDRTGAATRDTTSGSAPRRQRRATLHPSQANTRVPSVSVDDQRRAMRSTRAPPAPTVEPETPAVALDQQTRAARSTRAPPAPTVEPDTLAVAVSQQSRVTRSARSTPAPVVQQDTPAMTANQQAADTAHTAPSAAPRATVAIPTEARVTSIRRIRWSLRIFPRIALKARQEQIRRRPRARQTSKWAEISVASTSSCGGGGGDEETPAQDTDSPGWGCRWSRRWSRYILSPQASPTSQLLPLSGPPITAPSAAPAAPAVSTSQSPSNNHTARNAAAAAGLGGLAGLAAARHAPLTWHA</sequence>
<feature type="region of interest" description="Disordered" evidence="2">
    <location>
        <begin position="155"/>
        <end position="337"/>
    </location>
</feature>
<feature type="coiled-coil region" evidence="1">
    <location>
        <begin position="103"/>
        <end position="137"/>
    </location>
</feature>
<feature type="compositionally biased region" description="Polar residues" evidence="2">
    <location>
        <begin position="279"/>
        <end position="288"/>
    </location>
</feature>
<feature type="compositionally biased region" description="Low complexity" evidence="2">
    <location>
        <begin position="310"/>
        <end position="331"/>
    </location>
</feature>
<evidence type="ECO:0000256" key="2">
    <source>
        <dbReference type="SAM" id="MobiDB-lite"/>
    </source>
</evidence>
<feature type="compositionally biased region" description="Basic residues" evidence="2">
    <location>
        <begin position="203"/>
        <end position="215"/>
    </location>
</feature>
<reference evidence="3 4" key="1">
    <citation type="submission" date="2018-02" db="EMBL/GenBank/DDBJ databases">
        <title>Draft genome sequences of Elsinoe sp., causing black scab on jojoba.</title>
        <authorList>
            <person name="Stodart B."/>
            <person name="Jeffress S."/>
            <person name="Ash G."/>
            <person name="Arun Chinnappa K."/>
        </authorList>
    </citation>
    <scope>NUCLEOTIDE SEQUENCE [LARGE SCALE GENOMIC DNA]</scope>
    <source>
        <strain evidence="3 4">Hillstone_2</strain>
    </source>
</reference>
<keyword evidence="1" id="KW-0175">Coiled coil</keyword>
<dbReference type="Proteomes" id="UP000308133">
    <property type="component" value="Unassembled WGS sequence"/>
</dbReference>
<evidence type="ECO:0000313" key="3">
    <source>
        <dbReference type="EMBL" id="TKX20198.1"/>
    </source>
</evidence>
<accession>A0A4U7APV4</accession>
<evidence type="ECO:0000313" key="4">
    <source>
        <dbReference type="Proteomes" id="UP000308133"/>
    </source>
</evidence>
<comment type="caution">
    <text evidence="3">The sequence shown here is derived from an EMBL/GenBank/DDBJ whole genome shotgun (WGS) entry which is preliminary data.</text>
</comment>
<feature type="compositionally biased region" description="Polar residues" evidence="2">
    <location>
        <begin position="365"/>
        <end position="376"/>
    </location>
</feature>
<feature type="region of interest" description="Disordered" evidence="2">
    <location>
        <begin position="490"/>
        <end position="524"/>
    </location>
</feature>
<feature type="region of interest" description="Disordered" evidence="2">
    <location>
        <begin position="350"/>
        <end position="390"/>
    </location>
</feature>
<feature type="compositionally biased region" description="Low complexity" evidence="2">
    <location>
        <begin position="377"/>
        <end position="389"/>
    </location>
</feature>
<gene>
    <name evidence="3" type="ORF">C1H76_7617</name>
</gene>
<feature type="compositionally biased region" description="Low complexity" evidence="2">
    <location>
        <begin position="501"/>
        <end position="518"/>
    </location>
</feature>
<feature type="compositionally biased region" description="Basic and acidic residues" evidence="2">
    <location>
        <begin position="173"/>
        <end position="182"/>
    </location>
</feature>
<organism evidence="3 4">
    <name type="scientific">Elsinoe australis</name>
    <dbReference type="NCBI Taxonomy" id="40998"/>
    <lineage>
        <taxon>Eukaryota</taxon>
        <taxon>Fungi</taxon>
        <taxon>Dikarya</taxon>
        <taxon>Ascomycota</taxon>
        <taxon>Pezizomycotina</taxon>
        <taxon>Dothideomycetes</taxon>
        <taxon>Dothideomycetidae</taxon>
        <taxon>Myriangiales</taxon>
        <taxon>Elsinoaceae</taxon>
        <taxon>Elsinoe</taxon>
    </lineage>
</organism>
<feature type="compositionally biased region" description="Basic residues" evidence="2">
    <location>
        <begin position="162"/>
        <end position="172"/>
    </location>
</feature>
<feature type="region of interest" description="Disordered" evidence="2">
    <location>
        <begin position="423"/>
        <end position="468"/>
    </location>
</feature>